<dbReference type="Proteomes" id="UP000178606">
    <property type="component" value="Unassembled WGS sequence"/>
</dbReference>
<gene>
    <name evidence="2" type="ORF">A3F84_18460</name>
</gene>
<evidence type="ECO:0000313" key="2">
    <source>
        <dbReference type="EMBL" id="OGG45731.1"/>
    </source>
</evidence>
<dbReference type="InterPro" id="IPR049809">
    <property type="entry name" value="YehF/YfeS-like_WGR"/>
</dbReference>
<evidence type="ECO:0000313" key="3">
    <source>
        <dbReference type="Proteomes" id="UP000178606"/>
    </source>
</evidence>
<reference evidence="2 3" key="1">
    <citation type="journal article" date="2016" name="Nat. Commun.">
        <title>Thousands of microbial genomes shed light on interconnected biogeochemical processes in an aquifer system.</title>
        <authorList>
            <person name="Anantharaman K."/>
            <person name="Brown C.T."/>
            <person name="Hug L.A."/>
            <person name="Sharon I."/>
            <person name="Castelle C.J."/>
            <person name="Probst A.J."/>
            <person name="Thomas B.C."/>
            <person name="Singh A."/>
            <person name="Wilkins M.J."/>
            <person name="Karaoz U."/>
            <person name="Brodie E.L."/>
            <person name="Williams K.H."/>
            <person name="Hubbard S.S."/>
            <person name="Banfield J.F."/>
        </authorList>
    </citation>
    <scope>NUCLEOTIDE SEQUENCE [LARGE SCALE GENOMIC DNA]</scope>
    <source>
        <strain evidence="3">RIFCSPLOWO2_12_FULL_64_10</strain>
    </source>
</reference>
<dbReference type="EMBL" id="MFKF01000367">
    <property type="protein sequence ID" value="OGG45731.1"/>
    <property type="molecule type" value="Genomic_DNA"/>
</dbReference>
<feature type="domain" description="WGR" evidence="1">
    <location>
        <begin position="7"/>
        <end position="78"/>
    </location>
</feature>
<organism evidence="2 3">
    <name type="scientific">Handelsmanbacteria sp. (strain RIFCSPLOWO2_12_FULL_64_10)</name>
    <dbReference type="NCBI Taxonomy" id="1817868"/>
    <lineage>
        <taxon>Bacteria</taxon>
        <taxon>Candidatus Handelsmaniibacteriota</taxon>
    </lineage>
</organism>
<dbReference type="SUPFAM" id="SSF142921">
    <property type="entry name" value="WGR domain-like"/>
    <property type="match status" value="1"/>
</dbReference>
<name>A0A1F6C9L3_HANXR</name>
<protein>
    <recommendedName>
        <fullName evidence="1">WGR domain-containing protein</fullName>
    </recommendedName>
</protein>
<dbReference type="InterPro" id="IPR008893">
    <property type="entry name" value="WGR_domain"/>
</dbReference>
<accession>A0A1F6C9L3</accession>
<comment type="caution">
    <text evidence="2">The sequence shown here is derived from an EMBL/GenBank/DDBJ whole genome shotgun (WGS) entry which is preliminary data.</text>
</comment>
<dbReference type="CDD" id="cd07996">
    <property type="entry name" value="WGR_MMR_like"/>
    <property type="match status" value="1"/>
</dbReference>
<proteinExistence type="predicted"/>
<dbReference type="Pfam" id="PF05406">
    <property type="entry name" value="WGR"/>
    <property type="match status" value="1"/>
</dbReference>
<dbReference type="AlphaFoldDB" id="A0A1F6C9L3"/>
<sequence>MSPEPICLRFENVTPPHRKFYEVEVELSLFYPKRLVRRWGRIGARRPRSIRMVMSDPSELARQIGLIAQRRRQHGYQTVVEVRLPVIEASAA</sequence>
<evidence type="ECO:0000259" key="1">
    <source>
        <dbReference type="Pfam" id="PF05406"/>
    </source>
</evidence>
<dbReference type="InterPro" id="IPR036930">
    <property type="entry name" value="WGR_dom_sf"/>
</dbReference>